<evidence type="ECO:0000313" key="2">
    <source>
        <dbReference type="Proteomes" id="UP000796880"/>
    </source>
</evidence>
<sequence>MSVFSDKFGGGAICGDYFGDELGVPLPPPNSLIGNKVKVATKAMDQSKPPTIQPQVQLTNKSSLGSKQQAAPALLAFSPALDGLHCFETFFFL</sequence>
<accession>A0A8K0GR03</accession>
<reference evidence="1" key="1">
    <citation type="submission" date="2020-03" db="EMBL/GenBank/DDBJ databases">
        <title>A high-quality chromosome-level genome assembly of a woody plant with both climbing and erect habits, Rhamnella rubrinervis.</title>
        <authorList>
            <person name="Lu Z."/>
            <person name="Yang Y."/>
            <person name="Zhu X."/>
            <person name="Sun Y."/>
        </authorList>
    </citation>
    <scope>NUCLEOTIDE SEQUENCE</scope>
    <source>
        <strain evidence="1">BYM</strain>
        <tissue evidence="1">Leaf</tissue>
    </source>
</reference>
<gene>
    <name evidence="1" type="ORF">FNV43_RR25274</name>
</gene>
<name>A0A8K0GR03_9ROSA</name>
<evidence type="ECO:0000313" key="1">
    <source>
        <dbReference type="EMBL" id="KAF3434171.1"/>
    </source>
</evidence>
<dbReference type="EMBL" id="VOIH02000011">
    <property type="protein sequence ID" value="KAF3434171.1"/>
    <property type="molecule type" value="Genomic_DNA"/>
</dbReference>
<proteinExistence type="predicted"/>
<dbReference type="AlphaFoldDB" id="A0A8K0GR03"/>
<comment type="caution">
    <text evidence="1">The sequence shown here is derived from an EMBL/GenBank/DDBJ whole genome shotgun (WGS) entry which is preliminary data.</text>
</comment>
<protein>
    <submittedName>
        <fullName evidence="1">Uncharacterized protein</fullName>
    </submittedName>
</protein>
<dbReference type="OrthoDB" id="1724184at2759"/>
<organism evidence="1 2">
    <name type="scientific">Rhamnella rubrinervis</name>
    <dbReference type="NCBI Taxonomy" id="2594499"/>
    <lineage>
        <taxon>Eukaryota</taxon>
        <taxon>Viridiplantae</taxon>
        <taxon>Streptophyta</taxon>
        <taxon>Embryophyta</taxon>
        <taxon>Tracheophyta</taxon>
        <taxon>Spermatophyta</taxon>
        <taxon>Magnoliopsida</taxon>
        <taxon>eudicotyledons</taxon>
        <taxon>Gunneridae</taxon>
        <taxon>Pentapetalae</taxon>
        <taxon>rosids</taxon>
        <taxon>fabids</taxon>
        <taxon>Rosales</taxon>
        <taxon>Rhamnaceae</taxon>
        <taxon>rhamnoid group</taxon>
        <taxon>Rhamneae</taxon>
        <taxon>Rhamnella</taxon>
    </lineage>
</organism>
<dbReference type="Proteomes" id="UP000796880">
    <property type="component" value="Unassembled WGS sequence"/>
</dbReference>
<keyword evidence="2" id="KW-1185">Reference proteome</keyword>